<keyword evidence="1" id="KW-1133">Transmembrane helix</keyword>
<feature type="transmembrane region" description="Helical" evidence="1">
    <location>
        <begin position="105"/>
        <end position="126"/>
    </location>
</feature>
<evidence type="ECO:0000313" key="2">
    <source>
        <dbReference type="EMBL" id="WGI19379.1"/>
    </source>
</evidence>
<sequence>MQTAILTGITAYISTSIDYLIILMVIFGSVNRKERWLVYWGDLLGTSVLVAASLVMAFILGFVPQEWVLGLLGIIPVLMGLRLLINGESDDDEVVENQMKKRRNIIMNVAIITIATCGADNIGIYVPIFAQSTAQKLTVILITFFFMLSLFCYVGYLLIKIPKVAEILERYGMYITAVVYIGLGLYIMFESGTVQHLVKMLG</sequence>
<accession>A0AAF0GNT0</accession>
<dbReference type="Pfam" id="PF03596">
    <property type="entry name" value="Cad"/>
    <property type="match status" value="1"/>
</dbReference>
<evidence type="ECO:0000313" key="3">
    <source>
        <dbReference type="Proteomes" id="UP001179858"/>
    </source>
</evidence>
<reference evidence="2" key="1">
    <citation type="submission" date="2023-04" db="EMBL/GenBank/DDBJ databases">
        <title>Novel strain of Lactilactobacillus sakei and use thereof.</title>
        <authorList>
            <person name="Kim S.Y."/>
        </authorList>
    </citation>
    <scope>NUCLEOTIDE SEQUENCE</scope>
    <source>
        <strain evidence="2">HUP1</strain>
    </source>
</reference>
<keyword evidence="1" id="KW-0472">Membrane</keyword>
<dbReference type="AlphaFoldDB" id="A0AAF0GNT0"/>
<proteinExistence type="predicted"/>
<evidence type="ECO:0000256" key="1">
    <source>
        <dbReference type="SAM" id="Phobius"/>
    </source>
</evidence>
<dbReference type="RefSeq" id="WP_280103012.1">
    <property type="nucleotide sequence ID" value="NZ_CP122959.1"/>
</dbReference>
<feature type="transmembrane region" description="Helical" evidence="1">
    <location>
        <begin position="6"/>
        <end position="30"/>
    </location>
</feature>
<feature type="transmembrane region" description="Helical" evidence="1">
    <location>
        <begin position="67"/>
        <end position="85"/>
    </location>
</feature>
<feature type="transmembrane region" description="Helical" evidence="1">
    <location>
        <begin position="171"/>
        <end position="189"/>
    </location>
</feature>
<feature type="transmembrane region" description="Helical" evidence="1">
    <location>
        <begin position="37"/>
        <end position="61"/>
    </location>
</feature>
<dbReference type="Proteomes" id="UP001179858">
    <property type="component" value="Chromosome"/>
</dbReference>
<gene>
    <name evidence="2" type="ORF">QBD03_01135</name>
</gene>
<name>A0AAF0GNT0_LATSK</name>
<keyword evidence="1" id="KW-0812">Transmembrane</keyword>
<dbReference type="InterPro" id="IPR004676">
    <property type="entry name" value="Cd-R_transporter"/>
</dbReference>
<organism evidence="2 3">
    <name type="scientific">Latilactobacillus sakei</name>
    <name type="common">Lactobacillus sakei</name>
    <dbReference type="NCBI Taxonomy" id="1599"/>
    <lineage>
        <taxon>Bacteria</taxon>
        <taxon>Bacillati</taxon>
        <taxon>Bacillota</taxon>
        <taxon>Bacilli</taxon>
        <taxon>Lactobacillales</taxon>
        <taxon>Lactobacillaceae</taxon>
        <taxon>Latilactobacillus</taxon>
    </lineage>
</organism>
<dbReference type="EMBL" id="CP122959">
    <property type="protein sequence ID" value="WGI19379.1"/>
    <property type="molecule type" value="Genomic_DNA"/>
</dbReference>
<feature type="transmembrane region" description="Helical" evidence="1">
    <location>
        <begin position="138"/>
        <end position="159"/>
    </location>
</feature>
<protein>
    <submittedName>
        <fullName evidence="2">Cadmium resistance transporter</fullName>
    </submittedName>
</protein>